<evidence type="ECO:0000256" key="3">
    <source>
        <dbReference type="ARBA" id="ARBA00022448"/>
    </source>
</evidence>
<dbReference type="RefSeq" id="WP_204016544.1">
    <property type="nucleotide sequence ID" value="NZ_BOOG01000026.1"/>
</dbReference>
<feature type="signal peptide" evidence="6">
    <location>
        <begin position="1"/>
        <end position="28"/>
    </location>
</feature>
<name>A0A8J3RAQ1_9ACTN</name>
<dbReference type="EMBL" id="BOOG01000026">
    <property type="protein sequence ID" value="GIH70836.1"/>
    <property type="molecule type" value="Genomic_DNA"/>
</dbReference>
<dbReference type="Pfam" id="PF00496">
    <property type="entry name" value="SBP_bac_5"/>
    <property type="match status" value="1"/>
</dbReference>
<evidence type="ECO:0000256" key="6">
    <source>
        <dbReference type="SAM" id="SignalP"/>
    </source>
</evidence>
<evidence type="ECO:0000256" key="2">
    <source>
        <dbReference type="ARBA" id="ARBA00005695"/>
    </source>
</evidence>
<keyword evidence="9" id="KW-1185">Reference proteome</keyword>
<evidence type="ECO:0000256" key="1">
    <source>
        <dbReference type="ARBA" id="ARBA00004193"/>
    </source>
</evidence>
<feature type="region of interest" description="Disordered" evidence="5">
    <location>
        <begin position="28"/>
        <end position="50"/>
    </location>
</feature>
<dbReference type="Gene3D" id="3.40.190.10">
    <property type="entry name" value="Periplasmic binding protein-like II"/>
    <property type="match status" value="1"/>
</dbReference>
<dbReference type="PROSITE" id="PS51257">
    <property type="entry name" value="PROKAR_LIPOPROTEIN"/>
    <property type="match status" value="1"/>
</dbReference>
<dbReference type="PANTHER" id="PTHR30290">
    <property type="entry name" value="PERIPLASMIC BINDING COMPONENT OF ABC TRANSPORTER"/>
    <property type="match status" value="1"/>
</dbReference>
<dbReference type="PIRSF" id="PIRSF002741">
    <property type="entry name" value="MppA"/>
    <property type="match status" value="1"/>
</dbReference>
<feature type="compositionally biased region" description="Polar residues" evidence="5">
    <location>
        <begin position="465"/>
        <end position="474"/>
    </location>
</feature>
<dbReference type="GO" id="GO:0043190">
    <property type="term" value="C:ATP-binding cassette (ABC) transporter complex"/>
    <property type="evidence" value="ECO:0007669"/>
    <property type="project" value="InterPro"/>
</dbReference>
<keyword evidence="3" id="KW-0813">Transport</keyword>
<evidence type="ECO:0000256" key="4">
    <source>
        <dbReference type="ARBA" id="ARBA00022729"/>
    </source>
</evidence>
<keyword evidence="4 6" id="KW-0732">Signal</keyword>
<dbReference type="GO" id="GO:0015833">
    <property type="term" value="P:peptide transport"/>
    <property type="evidence" value="ECO:0007669"/>
    <property type="project" value="TreeGrafter"/>
</dbReference>
<gene>
    <name evidence="8" type="ORF">Mth01_30890</name>
</gene>
<dbReference type="Proteomes" id="UP000610966">
    <property type="component" value="Unassembled WGS sequence"/>
</dbReference>
<evidence type="ECO:0000256" key="5">
    <source>
        <dbReference type="SAM" id="MobiDB-lite"/>
    </source>
</evidence>
<dbReference type="InterPro" id="IPR039424">
    <property type="entry name" value="SBP_5"/>
</dbReference>
<dbReference type="SUPFAM" id="SSF53850">
    <property type="entry name" value="Periplasmic binding protein-like II"/>
    <property type="match status" value="1"/>
</dbReference>
<dbReference type="InterPro" id="IPR030678">
    <property type="entry name" value="Peptide/Ni-bd"/>
</dbReference>
<reference evidence="8" key="1">
    <citation type="submission" date="2021-01" db="EMBL/GenBank/DDBJ databases">
        <title>Whole genome shotgun sequence of Sphaerimonospora thailandensis NBRC 107569.</title>
        <authorList>
            <person name="Komaki H."/>
            <person name="Tamura T."/>
        </authorList>
    </citation>
    <scope>NUCLEOTIDE SEQUENCE</scope>
    <source>
        <strain evidence="8">NBRC 107569</strain>
    </source>
</reference>
<feature type="region of interest" description="Disordered" evidence="5">
    <location>
        <begin position="455"/>
        <end position="477"/>
    </location>
</feature>
<dbReference type="AlphaFoldDB" id="A0A8J3RAQ1"/>
<evidence type="ECO:0000259" key="7">
    <source>
        <dbReference type="Pfam" id="PF00496"/>
    </source>
</evidence>
<comment type="similarity">
    <text evidence="2">Belongs to the bacterial solute-binding protein 5 family.</text>
</comment>
<accession>A0A8J3RAQ1</accession>
<dbReference type="Gene3D" id="3.10.105.10">
    <property type="entry name" value="Dipeptide-binding Protein, Domain 3"/>
    <property type="match status" value="1"/>
</dbReference>
<organism evidence="8 9">
    <name type="scientific">Sphaerimonospora thailandensis</name>
    <dbReference type="NCBI Taxonomy" id="795644"/>
    <lineage>
        <taxon>Bacteria</taxon>
        <taxon>Bacillati</taxon>
        <taxon>Actinomycetota</taxon>
        <taxon>Actinomycetes</taxon>
        <taxon>Streptosporangiales</taxon>
        <taxon>Streptosporangiaceae</taxon>
        <taxon>Sphaerimonospora</taxon>
    </lineage>
</organism>
<feature type="chain" id="PRO_5035149166" evidence="6">
    <location>
        <begin position="29"/>
        <end position="547"/>
    </location>
</feature>
<dbReference type="GO" id="GO:1904680">
    <property type="term" value="F:peptide transmembrane transporter activity"/>
    <property type="evidence" value="ECO:0007669"/>
    <property type="project" value="TreeGrafter"/>
</dbReference>
<evidence type="ECO:0000313" key="8">
    <source>
        <dbReference type="EMBL" id="GIH70836.1"/>
    </source>
</evidence>
<feature type="domain" description="Solute-binding protein family 5" evidence="7">
    <location>
        <begin position="116"/>
        <end position="465"/>
    </location>
</feature>
<protein>
    <submittedName>
        <fullName evidence="8">ABC transporter substrate-binding protein</fullName>
    </submittedName>
</protein>
<dbReference type="GO" id="GO:0042597">
    <property type="term" value="C:periplasmic space"/>
    <property type="evidence" value="ECO:0007669"/>
    <property type="project" value="UniProtKB-ARBA"/>
</dbReference>
<dbReference type="PANTHER" id="PTHR30290:SF9">
    <property type="entry name" value="OLIGOPEPTIDE-BINDING PROTEIN APPA"/>
    <property type="match status" value="1"/>
</dbReference>
<dbReference type="InterPro" id="IPR000914">
    <property type="entry name" value="SBP_5_dom"/>
</dbReference>
<dbReference type="PROSITE" id="PS01040">
    <property type="entry name" value="SBP_BACTERIAL_5"/>
    <property type="match status" value="1"/>
</dbReference>
<dbReference type="InterPro" id="IPR023765">
    <property type="entry name" value="SBP_5_CS"/>
</dbReference>
<comment type="subcellular location">
    <subcellularLocation>
        <location evidence="1">Cell membrane</location>
        <topology evidence="1">Lipid-anchor</topology>
    </subcellularLocation>
</comment>
<evidence type="ECO:0000313" key="9">
    <source>
        <dbReference type="Proteomes" id="UP000610966"/>
    </source>
</evidence>
<proteinExistence type="inferred from homology"/>
<comment type="caution">
    <text evidence="8">The sequence shown here is derived from an EMBL/GenBank/DDBJ whole genome shotgun (WGS) entry which is preliminary data.</text>
</comment>
<dbReference type="CDD" id="cd00995">
    <property type="entry name" value="PBP2_NikA_DppA_OppA_like"/>
    <property type="match status" value="1"/>
</dbReference>
<sequence>MRSHIPLRSRITAALLASCLIVTGCANSSSKNEGVDRGGSAGPSEGPSKAEIYTTGLVNADDAGTPVKGGTLTVAEYAEARSLNPVETYANGATGGSAMAAVYDELMRYDYKTDSFEPWLAESLTSDDNVTWTLKLRDGVKFTDGTPLNAKAVVGSIGFYQKNYAYNSLLLLGNIAEMKATDDLTVVFKARAPWAKFPNMLAQGPGMIMAPAAYKDPKNFKPIGAGPFMLDHYSPGEELVLKANPGYWNGAPNLDALRFVWVGGADDTAKLDSLKNGDVDAVFMRDATAVEEARRAGYPGMMFVTGMGGNLWINVRKGRPGADVRVRQAIDYAFDPKAYMDRLDEGAGLPAKALFPETSPWRTGVEPNKADPEKAKSLLQAAMADGFDGKISYSHSTDASSQAAAVAIKAVLEAVGFKVTLVPLRTVADQVQKLYVDHDFDLAVAGTTIPDEDPYSRLSGVLGSESPSNTSGYSNPEMDKLLGELRAASGPQDGKAVLAKIEELWKKEVPGIGIEVGGTFQAWQKNVHGLIPTSETMFLYSKAWKSE</sequence>